<sequence length="624" mass="71507">MPDCLSKKIDQLSTILAPYGARKLSTNELSKFNDKYVCAWELVTDLEFSNEPIVLQLRYKTLSQFDIPDVFISSPKIDVCQLPHLEKNGKLCVWPDSYIIDHNDMTYAVDLLNDAILMLRKGINGDLSEDFIDEFQNYWIYQCNKIDRLISLCDLTNKNTRSVFGYRTRKFGVIYSDTQKELINWLENQKILPLESDESNSKDKRIRQQQLSKIISIPLIFFNEAWYPSQYPKTARDLFELINQQQEDSESTIELILRSCANMFNVKPIILISFPTPSGMNIIGIQIPKGVSDLASDRFDTRGISRGRFRNTALLDGYRNYIDGKILKNRISQTKTENLIVDRSDDSWLTGREHNKTYKKISEHKVAIVGCGSVGSSVSRLLLQSGIRKMMLWDDDLMKSENSSRHLLGFDSVYKNKALALASRLREEFPNAYIEAFNEDWTEDSKNNQKIAEADIIVSCTAHWNTEQQLIKRQSEDILGAIVFAFVEAHAMAGHVIVNQVDSNAFNSWHITEGKYIGALKYPATYWKENTRKRIAACAGEFQPYGAIPLTNLHALTARTVIDLIMDRFSNKSFAYSYLGRETELLELGGKWNNKWIAQFGNPEKGDCIIPLVFENSNWEKCDA</sequence>
<dbReference type="InterPro" id="IPR045886">
    <property type="entry name" value="ThiF/MoeB/HesA"/>
</dbReference>
<dbReference type="GO" id="GO:0061504">
    <property type="term" value="P:cyclic threonylcarbamoyladenosine biosynthetic process"/>
    <property type="evidence" value="ECO:0007669"/>
    <property type="project" value="TreeGrafter"/>
</dbReference>
<proteinExistence type="predicted"/>
<accession>A0A144JS13</accession>
<gene>
    <name evidence="3" type="primary">thiF_1</name>
    <name evidence="3" type="ORF">SAMEA2273318_02241</name>
</gene>
<feature type="domain" description="THIF-type NAD/FAD binding fold" evidence="1">
    <location>
        <begin position="356"/>
        <end position="470"/>
    </location>
</feature>
<reference evidence="3 4" key="1">
    <citation type="submission" date="2016-03" db="EMBL/GenBank/DDBJ databases">
        <authorList>
            <consortium name="Pathogen Informatics"/>
        </authorList>
    </citation>
    <scope>NUCLEOTIDE SEQUENCE [LARGE SCALE GENOMIC DNA]</scope>
    <source>
        <strain evidence="4">e1252</strain>
    </source>
</reference>
<dbReference type="Pfam" id="PF00899">
    <property type="entry name" value="ThiF"/>
    <property type="match status" value="1"/>
</dbReference>
<dbReference type="Pfam" id="PF14461">
    <property type="entry name" value="Prok-E2_B"/>
    <property type="match status" value="1"/>
</dbReference>
<dbReference type="SUPFAM" id="SSF69572">
    <property type="entry name" value="Activating enzymes of the ubiquitin-like proteins"/>
    <property type="match status" value="1"/>
</dbReference>
<dbReference type="PANTHER" id="PTHR43267:SF1">
    <property type="entry name" value="TRNA THREONYLCARBAMOYLADENOSINE DEHYDRATASE"/>
    <property type="match status" value="1"/>
</dbReference>
<dbReference type="InterPro" id="IPR029752">
    <property type="entry name" value="D-isomer_DH_CS1"/>
</dbReference>
<dbReference type="GO" id="GO:0061503">
    <property type="term" value="F:tRNA threonylcarbamoyladenosine dehydratase"/>
    <property type="evidence" value="ECO:0007669"/>
    <property type="project" value="TreeGrafter"/>
</dbReference>
<dbReference type="GO" id="GO:0008641">
    <property type="term" value="F:ubiquitin-like modifier activating enzyme activity"/>
    <property type="evidence" value="ECO:0007669"/>
    <property type="project" value="InterPro"/>
</dbReference>
<name>A0A144JS13_ENTCL</name>
<dbReference type="PROSITE" id="PS00065">
    <property type="entry name" value="D_2_HYDROXYACID_DH_1"/>
    <property type="match status" value="1"/>
</dbReference>
<feature type="domain" description="Prokaryotic E2 family B" evidence="2">
    <location>
        <begin position="81"/>
        <end position="142"/>
    </location>
</feature>
<evidence type="ECO:0000259" key="2">
    <source>
        <dbReference type="Pfam" id="PF14461"/>
    </source>
</evidence>
<evidence type="ECO:0000313" key="3">
    <source>
        <dbReference type="EMBL" id="CZV31917.1"/>
    </source>
</evidence>
<dbReference type="EC" id="2.7.7.73" evidence="3"/>
<dbReference type="GO" id="GO:0016616">
    <property type="term" value="F:oxidoreductase activity, acting on the CH-OH group of donors, NAD or NADP as acceptor"/>
    <property type="evidence" value="ECO:0007669"/>
    <property type="project" value="UniProtKB-ARBA"/>
</dbReference>
<dbReference type="Gene3D" id="3.40.50.720">
    <property type="entry name" value="NAD(P)-binding Rossmann-like Domain"/>
    <property type="match status" value="1"/>
</dbReference>
<evidence type="ECO:0000259" key="1">
    <source>
        <dbReference type="Pfam" id="PF00899"/>
    </source>
</evidence>
<dbReference type="InterPro" id="IPR032701">
    <property type="entry name" value="Prok-E2_B_dom"/>
</dbReference>
<dbReference type="EMBL" id="FJXR01000012">
    <property type="protein sequence ID" value="CZV31917.1"/>
    <property type="molecule type" value="Genomic_DNA"/>
</dbReference>
<dbReference type="GO" id="GO:0016779">
    <property type="term" value="F:nucleotidyltransferase activity"/>
    <property type="evidence" value="ECO:0007669"/>
    <property type="project" value="UniProtKB-KW"/>
</dbReference>
<keyword evidence="3" id="KW-0808">Transferase</keyword>
<evidence type="ECO:0000313" key="4">
    <source>
        <dbReference type="Proteomes" id="UP000076008"/>
    </source>
</evidence>
<dbReference type="Proteomes" id="UP000076008">
    <property type="component" value="Unassembled WGS sequence"/>
</dbReference>
<dbReference type="InterPro" id="IPR000594">
    <property type="entry name" value="ThiF_NAD_FAD-bd"/>
</dbReference>
<dbReference type="AlphaFoldDB" id="A0A144JS13"/>
<dbReference type="PANTHER" id="PTHR43267">
    <property type="entry name" value="TRNA THREONYLCARBAMOYLADENOSINE DEHYDRATASE"/>
    <property type="match status" value="1"/>
</dbReference>
<keyword evidence="3" id="KW-0548">Nucleotidyltransferase</keyword>
<organism evidence="3 4">
    <name type="scientific">Enterobacter cloacae</name>
    <dbReference type="NCBI Taxonomy" id="550"/>
    <lineage>
        <taxon>Bacteria</taxon>
        <taxon>Pseudomonadati</taxon>
        <taxon>Pseudomonadota</taxon>
        <taxon>Gammaproteobacteria</taxon>
        <taxon>Enterobacterales</taxon>
        <taxon>Enterobacteriaceae</taxon>
        <taxon>Enterobacter</taxon>
        <taxon>Enterobacter cloacae complex</taxon>
    </lineage>
</organism>
<protein>
    <submittedName>
        <fullName evidence="3">Sulfur carrier protein ThiS adenylyltransferase</fullName>
        <ecNumber evidence="3">2.7.7.73</ecNumber>
    </submittedName>
</protein>
<dbReference type="InterPro" id="IPR035985">
    <property type="entry name" value="Ubiquitin-activating_enz"/>
</dbReference>
<dbReference type="RefSeq" id="WP_042193569.1">
    <property type="nucleotide sequence ID" value="NZ_CP086408.1"/>
</dbReference>